<dbReference type="HOGENOM" id="CLU_2455408_0_0_1"/>
<accession>A0A0D0DLA9</accession>
<dbReference type="AlphaFoldDB" id="A0A0D0DLA9"/>
<reference evidence="2" key="2">
    <citation type="submission" date="2015-01" db="EMBL/GenBank/DDBJ databases">
        <title>Evolutionary Origins and Diversification of the Mycorrhizal Mutualists.</title>
        <authorList>
            <consortium name="DOE Joint Genome Institute"/>
            <consortium name="Mycorrhizal Genomics Consortium"/>
            <person name="Kohler A."/>
            <person name="Kuo A."/>
            <person name="Nagy L.G."/>
            <person name="Floudas D."/>
            <person name="Copeland A."/>
            <person name="Barry K.W."/>
            <person name="Cichocki N."/>
            <person name="Veneault-Fourrey C."/>
            <person name="LaButti K."/>
            <person name="Lindquist E.A."/>
            <person name="Lipzen A."/>
            <person name="Lundell T."/>
            <person name="Morin E."/>
            <person name="Murat C."/>
            <person name="Riley R."/>
            <person name="Ohm R."/>
            <person name="Sun H."/>
            <person name="Tunlid A."/>
            <person name="Henrissat B."/>
            <person name="Grigoriev I.V."/>
            <person name="Hibbett D.S."/>
            <person name="Martin F."/>
        </authorList>
    </citation>
    <scope>NUCLEOTIDE SEQUENCE [LARGE SCALE GENOMIC DNA]</scope>
    <source>
        <strain evidence="2">Ve08.2h10</strain>
    </source>
</reference>
<keyword evidence="2" id="KW-1185">Reference proteome</keyword>
<dbReference type="EMBL" id="KN824862">
    <property type="protein sequence ID" value="KIK99357.1"/>
    <property type="molecule type" value="Genomic_DNA"/>
</dbReference>
<organism evidence="1 2">
    <name type="scientific">Paxillus rubicundulus Ve08.2h10</name>
    <dbReference type="NCBI Taxonomy" id="930991"/>
    <lineage>
        <taxon>Eukaryota</taxon>
        <taxon>Fungi</taxon>
        <taxon>Dikarya</taxon>
        <taxon>Basidiomycota</taxon>
        <taxon>Agaricomycotina</taxon>
        <taxon>Agaricomycetes</taxon>
        <taxon>Agaricomycetidae</taxon>
        <taxon>Boletales</taxon>
        <taxon>Paxilineae</taxon>
        <taxon>Paxillaceae</taxon>
        <taxon>Paxillus</taxon>
    </lineage>
</organism>
<dbReference type="Proteomes" id="UP000054538">
    <property type="component" value="Unassembled WGS sequence"/>
</dbReference>
<gene>
    <name evidence="1" type="ORF">PAXRUDRAFT_822838</name>
</gene>
<name>A0A0D0DLA9_9AGAM</name>
<reference evidence="1 2" key="1">
    <citation type="submission" date="2014-04" db="EMBL/GenBank/DDBJ databases">
        <authorList>
            <consortium name="DOE Joint Genome Institute"/>
            <person name="Kuo A."/>
            <person name="Kohler A."/>
            <person name="Jargeat P."/>
            <person name="Nagy L.G."/>
            <person name="Floudas D."/>
            <person name="Copeland A."/>
            <person name="Barry K.W."/>
            <person name="Cichocki N."/>
            <person name="Veneault-Fourrey C."/>
            <person name="LaButti K."/>
            <person name="Lindquist E.A."/>
            <person name="Lipzen A."/>
            <person name="Lundell T."/>
            <person name="Morin E."/>
            <person name="Murat C."/>
            <person name="Sun H."/>
            <person name="Tunlid A."/>
            <person name="Henrissat B."/>
            <person name="Grigoriev I.V."/>
            <person name="Hibbett D.S."/>
            <person name="Martin F."/>
            <person name="Nordberg H.P."/>
            <person name="Cantor M.N."/>
            <person name="Hua S.X."/>
        </authorList>
    </citation>
    <scope>NUCLEOTIDE SEQUENCE [LARGE SCALE GENOMIC DNA]</scope>
    <source>
        <strain evidence="1 2">Ve08.2h10</strain>
    </source>
</reference>
<dbReference type="InParanoid" id="A0A0D0DLA9"/>
<sequence length="89" mass="9200">MRRIETSHHSGSGVYSVGVLSFPSTFDTTGPAASAHDCARAFLYRRDVADAHGQPAVGVDEPGARGAPGLLALVQQTIAAALQPRGTID</sequence>
<proteinExistence type="predicted"/>
<protein>
    <submittedName>
        <fullName evidence="1">Uncharacterized protein</fullName>
    </submittedName>
</protein>
<evidence type="ECO:0000313" key="1">
    <source>
        <dbReference type="EMBL" id="KIK99357.1"/>
    </source>
</evidence>
<evidence type="ECO:0000313" key="2">
    <source>
        <dbReference type="Proteomes" id="UP000054538"/>
    </source>
</evidence>